<name>A0AA39QFI2_9AGAR</name>
<dbReference type="EMBL" id="JAUEPU010000007">
    <property type="protein sequence ID" value="KAK0500734.1"/>
    <property type="molecule type" value="Genomic_DNA"/>
</dbReference>
<reference evidence="1" key="1">
    <citation type="submission" date="2023-06" db="EMBL/GenBank/DDBJ databases">
        <authorList>
            <consortium name="Lawrence Berkeley National Laboratory"/>
            <person name="Ahrendt S."/>
            <person name="Sahu N."/>
            <person name="Indic B."/>
            <person name="Wong-Bajracharya J."/>
            <person name="Merenyi Z."/>
            <person name="Ke H.-M."/>
            <person name="Monk M."/>
            <person name="Kocsube S."/>
            <person name="Drula E."/>
            <person name="Lipzen A."/>
            <person name="Balint B."/>
            <person name="Henrissat B."/>
            <person name="Andreopoulos B."/>
            <person name="Martin F.M."/>
            <person name="Harder C.B."/>
            <person name="Rigling D."/>
            <person name="Ford K.L."/>
            <person name="Foster G.D."/>
            <person name="Pangilinan J."/>
            <person name="Papanicolaou A."/>
            <person name="Barry K."/>
            <person name="LaButti K."/>
            <person name="Viragh M."/>
            <person name="Koriabine M."/>
            <person name="Yan M."/>
            <person name="Riley R."/>
            <person name="Champramary S."/>
            <person name="Plett K.L."/>
            <person name="Tsai I.J."/>
            <person name="Slot J."/>
            <person name="Sipos G."/>
            <person name="Plett J."/>
            <person name="Nagy L.G."/>
            <person name="Grigoriev I.V."/>
        </authorList>
    </citation>
    <scope>NUCLEOTIDE SEQUENCE</scope>
    <source>
        <strain evidence="1">HWK02</strain>
    </source>
</reference>
<evidence type="ECO:0000313" key="2">
    <source>
        <dbReference type="Proteomes" id="UP001175228"/>
    </source>
</evidence>
<dbReference type="AlphaFoldDB" id="A0AA39QFI2"/>
<keyword evidence="2" id="KW-1185">Reference proteome</keyword>
<evidence type="ECO:0000313" key="1">
    <source>
        <dbReference type="EMBL" id="KAK0500734.1"/>
    </source>
</evidence>
<gene>
    <name evidence="1" type="ORF">EDD18DRAFT_1348137</name>
</gene>
<sequence>MLFYGVCYLRHHKLGPDLSNIISAIFDVGINIGDEMRGGNGKLALGLGALATILGLTCDPFDSWVKSESFTAWRWTTRSSQSSIHPVQDLFFRPVLLLVPLTLAPLVLAGSSQHRSVLEVGATLGWVKGYSEGARSRRNTIGFTNHAQSPDSLQMAHVSRFSNLILAVWTFDLDHKVLAHIVGNDEEGKILGDTT</sequence>
<comment type="caution">
    <text evidence="1">The sequence shown here is derived from an EMBL/GenBank/DDBJ whole genome shotgun (WGS) entry which is preliminary data.</text>
</comment>
<proteinExistence type="predicted"/>
<dbReference type="Proteomes" id="UP001175228">
    <property type="component" value="Unassembled WGS sequence"/>
</dbReference>
<protein>
    <submittedName>
        <fullName evidence="1">Uncharacterized protein</fullName>
    </submittedName>
</protein>
<organism evidence="1 2">
    <name type="scientific">Armillaria luteobubalina</name>
    <dbReference type="NCBI Taxonomy" id="153913"/>
    <lineage>
        <taxon>Eukaryota</taxon>
        <taxon>Fungi</taxon>
        <taxon>Dikarya</taxon>
        <taxon>Basidiomycota</taxon>
        <taxon>Agaricomycotina</taxon>
        <taxon>Agaricomycetes</taxon>
        <taxon>Agaricomycetidae</taxon>
        <taxon>Agaricales</taxon>
        <taxon>Marasmiineae</taxon>
        <taxon>Physalacriaceae</taxon>
        <taxon>Armillaria</taxon>
    </lineage>
</organism>
<accession>A0AA39QFI2</accession>